<dbReference type="KEGG" id="mon:G8E03_15905"/>
<dbReference type="AlphaFoldDB" id="A0A6G7VQL4"/>
<dbReference type="Proteomes" id="UP000500791">
    <property type="component" value="Plasmid unnamed3"/>
</dbReference>
<accession>A0A6G7VQL4</accession>
<geneLocation type="plasmid" evidence="1 2">
    <name>unnamed3</name>
</geneLocation>
<keyword evidence="2" id="KW-1185">Reference proteome</keyword>
<dbReference type="SUPFAM" id="SSF63825">
    <property type="entry name" value="YWTD domain"/>
    <property type="match status" value="1"/>
</dbReference>
<dbReference type="EMBL" id="CP049814">
    <property type="protein sequence ID" value="QIK42329.1"/>
    <property type="molecule type" value="Genomic_DNA"/>
</dbReference>
<gene>
    <name evidence="1" type="ORF">G8E03_15905</name>
</gene>
<keyword evidence="1" id="KW-0614">Plasmid</keyword>
<protein>
    <submittedName>
        <fullName evidence="1">Uncharacterized protein</fullName>
    </submittedName>
</protein>
<sequence length="314" mass="34727">MISDTSRLLVIGSEAANVSDRTLGRDNIVSVQSLDSAGNFTPHPAFNAVGANGVAAMYYDAQRTRLYYSGGTDLHYIDFATGAKVRLPVKGLVDAHEMEVWDGLLWLTSTGTDEYITYDPETGAFDRRHIVEVAQGAPRDKHHLNHIARGADGELYGLVHHIDGKQILNQIKARALKSQGNGGVIRLSDGKRFPLRLHAPHTVTAVGDENWVFDSGQASIRIFSADWTPLRAIPTSGWGRGGALYEHGRRRYFAAGLSNIRQRYQHLFKNYAAFINGVQIFDAETGKQIFCKKIEGVEQINNVYVLPAEYVAML</sequence>
<evidence type="ECO:0000313" key="1">
    <source>
        <dbReference type="EMBL" id="QIK42329.1"/>
    </source>
</evidence>
<evidence type="ECO:0000313" key="2">
    <source>
        <dbReference type="Proteomes" id="UP000500791"/>
    </source>
</evidence>
<dbReference type="RefSeq" id="WP_166194880.1">
    <property type="nucleotide sequence ID" value="NZ_CP049814.1"/>
</dbReference>
<proteinExistence type="predicted"/>
<name>A0A6G7VQL4_9RHOB</name>
<organism evidence="1 2">
    <name type="scientific">Pontivivens nitratireducens</name>
    <dbReference type="NCBI Taxonomy" id="2758038"/>
    <lineage>
        <taxon>Bacteria</taxon>
        <taxon>Pseudomonadati</taxon>
        <taxon>Pseudomonadota</taxon>
        <taxon>Alphaproteobacteria</taxon>
        <taxon>Rhodobacterales</taxon>
        <taxon>Paracoccaceae</taxon>
        <taxon>Pontivivens</taxon>
    </lineage>
</organism>
<reference evidence="1 2" key="1">
    <citation type="submission" date="2020-03" db="EMBL/GenBank/DDBJ databases">
        <title>Complete genome sequence of Monaibacterium sp. ALG8 with diverse plasmids.</title>
        <authorList>
            <person name="Sun C."/>
        </authorList>
    </citation>
    <scope>NUCLEOTIDE SEQUENCE [LARGE SCALE GENOMIC DNA]</scope>
    <source>
        <strain evidence="1 2">ALG8</strain>
        <plasmid evidence="1 2">unnamed3</plasmid>
    </source>
</reference>